<comment type="caution">
    <text evidence="1">The sequence shown here is derived from an EMBL/GenBank/DDBJ whole genome shotgun (WGS) entry which is preliminary data.</text>
</comment>
<dbReference type="EMBL" id="JAYGJQ010000001">
    <property type="protein sequence ID" value="MEA9355480.1"/>
    <property type="molecule type" value="Genomic_DNA"/>
</dbReference>
<reference evidence="1 2" key="1">
    <citation type="submission" date="2023-11" db="EMBL/GenBank/DDBJ databases">
        <title>A Novel Polar Bacteriovorax (B. antarcticus) Isolated from the Biocrust in Antarctica.</title>
        <authorList>
            <person name="Mun W."/>
            <person name="Choi S.Y."/>
            <person name="Mitchell R.J."/>
        </authorList>
    </citation>
    <scope>NUCLEOTIDE SEQUENCE [LARGE SCALE GENOMIC DNA]</scope>
    <source>
        <strain evidence="1 2">PP10</strain>
    </source>
</reference>
<evidence type="ECO:0000313" key="2">
    <source>
        <dbReference type="Proteomes" id="UP001302274"/>
    </source>
</evidence>
<sequence length="95" mass="10346">MSNNQVRVIDSISGTVLFETSIEKMADAYAFATQMEEAGLDIEIKAPGLAETLIKSLGADETEINQYKQSLQDEIDEHDDSDYGCGICAPPSTEK</sequence>
<dbReference type="Proteomes" id="UP001302274">
    <property type="component" value="Unassembled WGS sequence"/>
</dbReference>
<dbReference type="RefSeq" id="WP_323575038.1">
    <property type="nucleotide sequence ID" value="NZ_JAYGJQ010000001.1"/>
</dbReference>
<accession>A0ABU5VR01</accession>
<proteinExistence type="predicted"/>
<name>A0ABU5VR01_9BACT</name>
<protein>
    <submittedName>
        <fullName evidence="1">Uncharacterized protein</fullName>
    </submittedName>
</protein>
<evidence type="ECO:0000313" key="1">
    <source>
        <dbReference type="EMBL" id="MEA9355480.1"/>
    </source>
</evidence>
<organism evidence="1 2">
    <name type="scientific">Bacteriovorax antarcticus</name>
    <dbReference type="NCBI Taxonomy" id="3088717"/>
    <lineage>
        <taxon>Bacteria</taxon>
        <taxon>Pseudomonadati</taxon>
        <taxon>Bdellovibrionota</taxon>
        <taxon>Bacteriovoracia</taxon>
        <taxon>Bacteriovoracales</taxon>
        <taxon>Bacteriovoracaceae</taxon>
        <taxon>Bacteriovorax</taxon>
    </lineage>
</organism>
<keyword evidence="2" id="KW-1185">Reference proteome</keyword>
<gene>
    <name evidence="1" type="ORF">SHI21_04685</name>
</gene>